<dbReference type="PROSITE" id="PS51257">
    <property type="entry name" value="PROKAR_LIPOPROTEIN"/>
    <property type="match status" value="1"/>
</dbReference>
<dbReference type="RefSeq" id="WP_349241279.1">
    <property type="nucleotide sequence ID" value="NZ_JAVTTO010000002.1"/>
</dbReference>
<name>A0ABU3LE88_9FLAO</name>
<gene>
    <name evidence="1" type="ORF">RQM59_06525</name>
</gene>
<keyword evidence="2" id="KW-1185">Reference proteome</keyword>
<evidence type="ECO:0000313" key="1">
    <source>
        <dbReference type="EMBL" id="MDT7832027.1"/>
    </source>
</evidence>
<dbReference type="EMBL" id="JAVTTO010000002">
    <property type="protein sequence ID" value="MDT7832027.1"/>
    <property type="molecule type" value="Genomic_DNA"/>
</dbReference>
<protein>
    <recommendedName>
        <fullName evidence="3">VWFA domain-containing protein</fullName>
    </recommendedName>
</protein>
<dbReference type="Proteomes" id="UP001257277">
    <property type="component" value="Unassembled WGS sequence"/>
</dbReference>
<accession>A0ABU3LE88</accession>
<comment type="caution">
    <text evidence="1">The sequence shown here is derived from an EMBL/GenBank/DDBJ whole genome shotgun (WGS) entry which is preliminary data.</text>
</comment>
<organism evidence="1 2">
    <name type="scientific">Asprobacillus argus</name>
    <dbReference type="NCBI Taxonomy" id="3076534"/>
    <lineage>
        <taxon>Bacteria</taxon>
        <taxon>Pseudomonadati</taxon>
        <taxon>Bacteroidota</taxon>
        <taxon>Flavobacteriia</taxon>
        <taxon>Flavobacteriales</taxon>
        <taxon>Flavobacteriaceae</taxon>
        <taxon>Asprobacillus</taxon>
    </lineage>
</organism>
<proteinExistence type="predicted"/>
<evidence type="ECO:0008006" key="3">
    <source>
        <dbReference type="Google" id="ProtNLM"/>
    </source>
</evidence>
<evidence type="ECO:0000313" key="2">
    <source>
        <dbReference type="Proteomes" id="UP001257277"/>
    </source>
</evidence>
<reference evidence="1 2" key="1">
    <citation type="submission" date="2023-09" db="EMBL/GenBank/DDBJ databases">
        <title>Novel taxa isolated from Blanes Bay.</title>
        <authorList>
            <person name="Rey-Velasco X."/>
            <person name="Lucena T."/>
        </authorList>
    </citation>
    <scope>NUCLEOTIDE SEQUENCE [LARGE SCALE GENOMIC DNA]</scope>
    <source>
        <strain evidence="1 2">S356</strain>
    </source>
</reference>
<sequence>MNPLKNIFTLTFLSLFIMGCESEKKEVKELEKVTTKIPTDCPKFILKNKKNNLNISVLLDLSDRIEKKNTVQKDSAYLSSLAKVFVNHVKGKKLILLEDRMQLFFNPVPNDTKINQIAEKLKVQFTKDTHKEDLDRTISLYSEYPSQLYDLAQKDAQLDKKYPGSDIWGFFKYHVNDYCIDACHRNILVILTDGFMYHENTIMKKENRTSYITSKSLKKIKLDRVDWKEEIRKRKLGFLSVEKEFKDLEVLVIGISDYDKSTPYARDILEVYWSDWFESMNIKNYKIKSADIPSSIEKVIFDFIKNK</sequence>